<comment type="catalytic activity">
    <reaction evidence="20">
        <text>(2E)-octenoyl-CoA + NADPH + H(+) = octanoyl-CoA + NADP(+)</text>
        <dbReference type="Rhea" id="RHEA:44952"/>
        <dbReference type="ChEBI" id="CHEBI:15378"/>
        <dbReference type="ChEBI" id="CHEBI:57386"/>
        <dbReference type="ChEBI" id="CHEBI:57783"/>
        <dbReference type="ChEBI" id="CHEBI:58349"/>
        <dbReference type="ChEBI" id="CHEBI:62242"/>
    </reaction>
    <physiologicalReaction direction="left-to-right" evidence="20">
        <dbReference type="Rhea" id="RHEA:44953"/>
    </physiologicalReaction>
</comment>
<keyword evidence="8" id="KW-0443">Lipid metabolism</keyword>
<evidence type="ECO:0000256" key="6">
    <source>
        <dbReference type="ARBA" id="ARBA00022857"/>
    </source>
</evidence>
<keyword evidence="9" id="KW-0576">Peroxisome</keyword>
<comment type="catalytic activity">
    <reaction evidence="19">
        <text>(2E)-decenoyl-CoA + NADPH + H(+) = decanoyl-CoA + NADP(+)</text>
        <dbReference type="Rhea" id="RHEA:44960"/>
        <dbReference type="ChEBI" id="CHEBI:15378"/>
        <dbReference type="ChEBI" id="CHEBI:57783"/>
        <dbReference type="ChEBI" id="CHEBI:58349"/>
        <dbReference type="ChEBI" id="CHEBI:61406"/>
        <dbReference type="ChEBI" id="CHEBI:61430"/>
    </reaction>
    <physiologicalReaction direction="left-to-right" evidence="19">
        <dbReference type="Rhea" id="RHEA:44961"/>
    </physiologicalReaction>
</comment>
<keyword evidence="22" id="KW-1185">Reference proteome</keyword>
<comment type="catalytic activity">
    <reaction evidence="17">
        <text>(2E)-hexenoyl-CoA + NADPH + H(+) = hexanoyl-CoA + NADP(+)</text>
        <dbReference type="Rhea" id="RHEA:44956"/>
        <dbReference type="ChEBI" id="CHEBI:15378"/>
        <dbReference type="ChEBI" id="CHEBI:57783"/>
        <dbReference type="ChEBI" id="CHEBI:58349"/>
        <dbReference type="ChEBI" id="CHEBI:62077"/>
        <dbReference type="ChEBI" id="CHEBI:62620"/>
    </reaction>
    <physiologicalReaction direction="left-to-right" evidence="17">
        <dbReference type="Rhea" id="RHEA:44957"/>
    </physiologicalReaction>
</comment>
<comment type="pathway">
    <text evidence="2">Lipid metabolism; fatty acid biosynthesis.</text>
</comment>
<dbReference type="Proteomes" id="UP000823872">
    <property type="component" value="Chromosome C1"/>
</dbReference>
<evidence type="ECO:0000256" key="4">
    <source>
        <dbReference type="ARBA" id="ARBA00022553"/>
    </source>
</evidence>
<evidence type="ECO:0000256" key="15">
    <source>
        <dbReference type="ARBA" id="ARBA00047570"/>
    </source>
</evidence>
<name>A0ABI7YJL4_FELCA</name>
<dbReference type="InterPro" id="IPR036291">
    <property type="entry name" value="NAD(P)-bd_dom_sf"/>
</dbReference>
<reference evidence="21 22" key="1">
    <citation type="submission" date="2021-02" db="EMBL/GenBank/DDBJ databases">
        <title>Safari Cat Assemblies.</title>
        <authorList>
            <person name="Bredemeyer K.R."/>
            <person name="Murphy W.J."/>
        </authorList>
    </citation>
    <scope>NUCLEOTIDE SEQUENCE [LARGE SCALE GENOMIC DNA]</scope>
</reference>
<protein>
    <recommendedName>
        <fullName evidence="14">Peroxisomal trans-2-enoyl-CoA reductase</fullName>
        <ecNumber evidence="13">1.3.1.38</ecNumber>
    </recommendedName>
</protein>
<comment type="subcellular location">
    <subcellularLocation>
        <location evidence="1">Peroxisome</location>
    </subcellularLocation>
</comment>
<reference evidence="21" key="2">
    <citation type="submission" date="2025-08" db="UniProtKB">
        <authorList>
            <consortium name="Ensembl"/>
        </authorList>
    </citation>
    <scope>IDENTIFICATION</scope>
    <source>
        <strain evidence="21">breed Abyssinian</strain>
    </source>
</reference>
<evidence type="ECO:0000256" key="14">
    <source>
        <dbReference type="ARBA" id="ARBA00041063"/>
    </source>
</evidence>
<dbReference type="PRINTS" id="PR00081">
    <property type="entry name" value="GDHRDH"/>
</dbReference>
<comment type="catalytic activity">
    <reaction evidence="16">
        <text>(2E)-tetradecenoyl-CoA + NADPH + H(+) = tetradecanoyl-CoA + NADP(+)</text>
        <dbReference type="Rhea" id="RHEA:44968"/>
        <dbReference type="ChEBI" id="CHEBI:15378"/>
        <dbReference type="ChEBI" id="CHEBI:57385"/>
        <dbReference type="ChEBI" id="CHEBI:57783"/>
        <dbReference type="ChEBI" id="CHEBI:58349"/>
        <dbReference type="ChEBI" id="CHEBI:61405"/>
    </reaction>
    <physiologicalReaction direction="left-to-right" evidence="16">
        <dbReference type="Rhea" id="RHEA:44969"/>
    </physiologicalReaction>
</comment>
<evidence type="ECO:0000256" key="17">
    <source>
        <dbReference type="ARBA" id="ARBA00049108"/>
    </source>
</evidence>
<dbReference type="CDD" id="cd05369">
    <property type="entry name" value="TER_DECR_SDR_a"/>
    <property type="match status" value="1"/>
</dbReference>
<reference evidence="21" key="3">
    <citation type="submission" date="2025-09" db="UniProtKB">
        <authorList>
            <consortium name="Ensembl"/>
        </authorList>
    </citation>
    <scope>IDENTIFICATION</scope>
    <source>
        <strain evidence="21">breed Abyssinian</strain>
    </source>
</reference>
<evidence type="ECO:0000256" key="9">
    <source>
        <dbReference type="ARBA" id="ARBA00023140"/>
    </source>
</evidence>
<organism evidence="21 22">
    <name type="scientific">Felis catus</name>
    <name type="common">Cat</name>
    <name type="synonym">Felis silvestris catus</name>
    <dbReference type="NCBI Taxonomy" id="9685"/>
    <lineage>
        <taxon>Eukaryota</taxon>
        <taxon>Metazoa</taxon>
        <taxon>Chordata</taxon>
        <taxon>Craniata</taxon>
        <taxon>Vertebrata</taxon>
        <taxon>Euteleostomi</taxon>
        <taxon>Mammalia</taxon>
        <taxon>Eutheria</taxon>
        <taxon>Laurasiatheria</taxon>
        <taxon>Carnivora</taxon>
        <taxon>Feliformia</taxon>
        <taxon>Felidae</taxon>
        <taxon>Felinae</taxon>
        <taxon>Felis</taxon>
    </lineage>
</organism>
<dbReference type="PANTHER" id="PTHR24317:SF7">
    <property type="entry name" value="PEROXISOMAL TRANS-2-ENOYL-COA REDUCTASE"/>
    <property type="match status" value="1"/>
</dbReference>
<evidence type="ECO:0000256" key="8">
    <source>
        <dbReference type="ARBA" id="ARBA00023098"/>
    </source>
</evidence>
<evidence type="ECO:0000256" key="20">
    <source>
        <dbReference type="ARBA" id="ARBA00049559"/>
    </source>
</evidence>
<evidence type="ECO:0000256" key="18">
    <source>
        <dbReference type="ARBA" id="ARBA00049251"/>
    </source>
</evidence>
<comment type="catalytic activity">
    <reaction evidence="15">
        <text>(2E)-dodecenoyl-CoA + NADPH + H(+) = dodecanoyl-CoA + NADP(+)</text>
        <dbReference type="Rhea" id="RHEA:44964"/>
        <dbReference type="ChEBI" id="CHEBI:15378"/>
        <dbReference type="ChEBI" id="CHEBI:57330"/>
        <dbReference type="ChEBI" id="CHEBI:57375"/>
        <dbReference type="ChEBI" id="CHEBI:57783"/>
        <dbReference type="ChEBI" id="CHEBI:58349"/>
    </reaction>
    <physiologicalReaction direction="left-to-right" evidence="15">
        <dbReference type="Rhea" id="RHEA:44965"/>
    </physiologicalReaction>
</comment>
<evidence type="ECO:0000256" key="11">
    <source>
        <dbReference type="ARBA" id="ARBA00037124"/>
    </source>
</evidence>
<gene>
    <name evidence="21" type="primary">PECR</name>
</gene>
<keyword evidence="10" id="KW-0275">Fatty acid biosynthesis</keyword>
<dbReference type="Ensembl" id="ENSFCTT00005047634.1">
    <property type="protein sequence ID" value="ENSFCTP00005034302.1"/>
    <property type="gene ID" value="ENSFCTG00005016536.1"/>
</dbReference>
<dbReference type="Gene3D" id="3.40.50.720">
    <property type="entry name" value="NAD(P)-binding Rossmann-like Domain"/>
    <property type="match status" value="1"/>
</dbReference>
<proteinExistence type="predicted"/>
<dbReference type="EC" id="1.3.1.38" evidence="13"/>
<evidence type="ECO:0000256" key="2">
    <source>
        <dbReference type="ARBA" id="ARBA00005194"/>
    </source>
</evidence>
<keyword evidence="4" id="KW-0597">Phosphoprotein</keyword>
<evidence type="ECO:0000256" key="5">
    <source>
        <dbReference type="ARBA" id="ARBA00022832"/>
    </source>
</evidence>
<comment type="catalytic activity">
    <reaction evidence="18">
        <text>a (2E)-enoyl-CoA + NADPH + H(+) = a 2,3-saturated acyl-CoA + NADP(+)</text>
        <dbReference type="Rhea" id="RHEA:33763"/>
        <dbReference type="ChEBI" id="CHEBI:15378"/>
        <dbReference type="ChEBI" id="CHEBI:57783"/>
        <dbReference type="ChEBI" id="CHEBI:58349"/>
        <dbReference type="ChEBI" id="CHEBI:58856"/>
        <dbReference type="ChEBI" id="CHEBI:65111"/>
        <dbReference type="EC" id="1.3.1.38"/>
    </reaction>
    <physiologicalReaction direction="left-to-right" evidence="18">
        <dbReference type="Rhea" id="RHEA:33764"/>
    </physiologicalReaction>
</comment>
<evidence type="ECO:0000313" key="22">
    <source>
        <dbReference type="Proteomes" id="UP000823872"/>
    </source>
</evidence>
<dbReference type="GeneTree" id="ENSGT00940000156882"/>
<evidence type="ECO:0000256" key="13">
    <source>
        <dbReference type="ARBA" id="ARBA00038849"/>
    </source>
</evidence>
<comment type="subunit">
    <text evidence="12">Interacts with PEX5, probably required to target it into peroxisomes.</text>
</comment>
<evidence type="ECO:0000313" key="21">
    <source>
        <dbReference type="Ensembl" id="ENSFCTP00005034302.1"/>
    </source>
</evidence>
<keyword evidence="6" id="KW-0521">NADP</keyword>
<evidence type="ECO:0000256" key="3">
    <source>
        <dbReference type="ARBA" id="ARBA00022516"/>
    </source>
</evidence>
<comment type="function">
    <text evidence="11">Participates in chain elongation of fatty acids. Catalyzes the reduction of trans-2-enoyl-CoAs of varying chain lengths from 6:1 to 16:1, having maximum activity with 10:1 CoA. Has no 2,4-dienoyl-CoA reductase activity.</text>
</comment>
<keyword evidence="7" id="KW-0560">Oxidoreductase</keyword>
<evidence type="ECO:0000256" key="12">
    <source>
        <dbReference type="ARBA" id="ARBA00038622"/>
    </source>
</evidence>
<dbReference type="PANTHER" id="PTHR24317">
    <property type="entry name" value="PEROXISOMAL TRANS-2-ENOYL-COA REDUCTASE"/>
    <property type="match status" value="1"/>
</dbReference>
<dbReference type="Pfam" id="PF13561">
    <property type="entry name" value="adh_short_C2"/>
    <property type="match status" value="1"/>
</dbReference>
<sequence length="309" mass="33175">MILSGRGKSCLAAGLLKDRLAIVTGGATGIGKAIATELLNLECNVVIASRNFDRLKSAAKELKASLPHTNQAQVTPIKCNIRKEEEVNSLIKSTLDIYGKINFLVNNGGGQFMSSAEHISAKGWHAVIETNLTGTFYMCKAVYSSWMKEHGGSIVNITILTKNGFPGFVHSGAAREGVYNLTKTLAVEWASSGVRINCVAPGIIYSPTAVDNYGPLAEDIFAAYFKRIPAKRIGIPEEISPIVCFLLSPAASFITGQLVEVDGGQSLYTRVYDVPGFMPSAEPSAHAEIRTLRSRPLLNPPGHLGMLLL</sequence>
<dbReference type="SUPFAM" id="SSF51735">
    <property type="entry name" value="NAD(P)-binding Rossmann-fold domains"/>
    <property type="match status" value="1"/>
</dbReference>
<evidence type="ECO:0000256" key="16">
    <source>
        <dbReference type="ARBA" id="ARBA00048686"/>
    </source>
</evidence>
<accession>A0ABI7YJL4</accession>
<keyword evidence="5" id="KW-0276">Fatty acid metabolism</keyword>
<dbReference type="InterPro" id="IPR052388">
    <property type="entry name" value="Peroxisomal_t2-enoyl-CoA_red"/>
</dbReference>
<evidence type="ECO:0000256" key="1">
    <source>
        <dbReference type="ARBA" id="ARBA00004275"/>
    </source>
</evidence>
<evidence type="ECO:0000256" key="10">
    <source>
        <dbReference type="ARBA" id="ARBA00023160"/>
    </source>
</evidence>
<evidence type="ECO:0000256" key="7">
    <source>
        <dbReference type="ARBA" id="ARBA00023002"/>
    </source>
</evidence>
<dbReference type="InterPro" id="IPR002347">
    <property type="entry name" value="SDR_fam"/>
</dbReference>
<keyword evidence="3" id="KW-0444">Lipid biosynthesis</keyword>
<evidence type="ECO:0000256" key="19">
    <source>
        <dbReference type="ARBA" id="ARBA00049386"/>
    </source>
</evidence>